<dbReference type="EMBL" id="QTKU01000002">
    <property type="protein sequence ID" value="MBS8260784.1"/>
    <property type="molecule type" value="Genomic_DNA"/>
</dbReference>
<name>A0A944GSX1_9HYPH</name>
<dbReference type="Proteomes" id="UP000705379">
    <property type="component" value="Unassembled WGS sequence"/>
</dbReference>
<evidence type="ECO:0008006" key="3">
    <source>
        <dbReference type="Google" id="ProtNLM"/>
    </source>
</evidence>
<gene>
    <name evidence="1" type="ORF">DYI23_11180</name>
</gene>
<dbReference type="RefSeq" id="WP_213216254.1">
    <property type="nucleotide sequence ID" value="NZ_QTKU01000002.1"/>
</dbReference>
<proteinExistence type="predicted"/>
<organism evidence="1 2">
    <name type="scientific">Roseibium polysiphoniae</name>
    <dbReference type="NCBI Taxonomy" id="2571221"/>
    <lineage>
        <taxon>Bacteria</taxon>
        <taxon>Pseudomonadati</taxon>
        <taxon>Pseudomonadota</taxon>
        <taxon>Alphaproteobacteria</taxon>
        <taxon>Hyphomicrobiales</taxon>
        <taxon>Stappiaceae</taxon>
        <taxon>Roseibium</taxon>
    </lineage>
</organism>
<sequence>MTSDQALEPAAPPPAAVLPQAAFAALTTAIKRSISAVRAETLALRNGENRSLKAFEHRKSQALLDLARARASLPPVLHDREVTDLLQELKHDLSENMELLSHHMKAMKEITELLAKSMLEADSDGTYSRLSPGVAHD</sequence>
<accession>A0A944GSX1</accession>
<reference evidence="1" key="1">
    <citation type="submission" date="2018-08" db="EMBL/GenBank/DDBJ databases">
        <authorList>
            <person name="Jin W."/>
            <person name="Wang H."/>
            <person name="Yang Y."/>
            <person name="Li M."/>
            <person name="Liu J."/>
        </authorList>
    </citation>
    <scope>NUCLEOTIDE SEQUENCE</scope>
    <source>
        <strain evidence="1">AESS21</strain>
    </source>
</reference>
<evidence type="ECO:0000313" key="2">
    <source>
        <dbReference type="Proteomes" id="UP000705379"/>
    </source>
</evidence>
<dbReference type="AlphaFoldDB" id="A0A944GSX1"/>
<comment type="caution">
    <text evidence="1">The sequence shown here is derived from an EMBL/GenBank/DDBJ whole genome shotgun (WGS) entry which is preliminary data.</text>
</comment>
<reference evidence="1" key="2">
    <citation type="journal article" date="2021" name="Microorganisms">
        <title>Bacterial Dimethylsulfoniopropionate Biosynthesis in the East China Sea.</title>
        <authorList>
            <person name="Liu J."/>
            <person name="Zhang Y."/>
            <person name="Liu J."/>
            <person name="Zhong H."/>
            <person name="Williams B.T."/>
            <person name="Zheng Y."/>
            <person name="Curson A.R.J."/>
            <person name="Sun C."/>
            <person name="Sun H."/>
            <person name="Song D."/>
            <person name="Wagner Mackenzie B."/>
            <person name="Bermejo Martinez A."/>
            <person name="Todd J.D."/>
            <person name="Zhang X.H."/>
        </authorList>
    </citation>
    <scope>NUCLEOTIDE SEQUENCE</scope>
    <source>
        <strain evidence="1">AESS21</strain>
    </source>
</reference>
<evidence type="ECO:0000313" key="1">
    <source>
        <dbReference type="EMBL" id="MBS8260784.1"/>
    </source>
</evidence>
<protein>
    <recommendedName>
        <fullName evidence="3">Flagellar protein FlgN</fullName>
    </recommendedName>
</protein>